<dbReference type="InterPro" id="IPR000253">
    <property type="entry name" value="FHA_dom"/>
</dbReference>
<dbReference type="InterPro" id="IPR000222">
    <property type="entry name" value="PP2C_BS"/>
</dbReference>
<keyword evidence="2" id="KW-0378">Hydrolase</keyword>
<sequence length="504" mass="55623">MIEYQRGESSLRAAGQEFVGPQLVSVGRKTGLVCVPKPKSGLFDRDKVLVFHESRLFPITKQTTFGRGEGVDILFDDDDTYVSRRHGYVQPRRGGVFYVHDGIDAGGSTNGTRVVPVSEIAENQELQKGGWSRPFVLGQTPVRLNLHRESLALQKNSDGTTTLTDRRGRVHQIADPKTEFRVVTIGRQKGNDIEIADDSYVSRKHAKLYYINGVIVIEDTYSTNGTTLEPVRHRQTAKQEEKEELKTPTAVKEKVEVSRWGTTETIGRRAEMEDAHTTVENLGGETGRSFYAIYDGHGGKRAADLAAKILHNLVLRQLRDKQDMGFALTKAFVETDQEIEALGINDGATAIVAIVDRKTISIANAGDARAVLDVRGRALRVSRDHKPDDSQERRRIQEAGGFVSPARDGGVARVNGSLAVARALGDREYGNLVSPIPDIKLIDRLPEHKAIILACDGVWDVISDQEAVNITASTEDPQEASNWIMQEALRKGSRDNISVLVVKL</sequence>
<dbReference type="GO" id="GO:0046872">
    <property type="term" value="F:metal ion binding"/>
    <property type="evidence" value="ECO:0007669"/>
    <property type="project" value="UniProtKB-KW"/>
</dbReference>
<evidence type="ECO:0000259" key="5">
    <source>
        <dbReference type="PROSITE" id="PS51746"/>
    </source>
</evidence>
<keyword evidence="1" id="KW-0479">Metal-binding</keyword>
<dbReference type="SMART" id="SM00332">
    <property type="entry name" value="PP2Cc"/>
    <property type="match status" value="1"/>
</dbReference>
<accession>A0A1G1VE26</accession>
<dbReference type="PROSITE" id="PS51746">
    <property type="entry name" value="PPM_2"/>
    <property type="match status" value="1"/>
</dbReference>
<dbReference type="PANTHER" id="PTHR47992">
    <property type="entry name" value="PROTEIN PHOSPHATASE"/>
    <property type="match status" value="1"/>
</dbReference>
<evidence type="ECO:0000256" key="3">
    <source>
        <dbReference type="ARBA" id="ARBA00022912"/>
    </source>
</evidence>
<dbReference type="CDD" id="cd00060">
    <property type="entry name" value="FHA"/>
    <property type="match status" value="2"/>
</dbReference>
<proteinExistence type="predicted"/>
<dbReference type="Pfam" id="PF00498">
    <property type="entry name" value="FHA"/>
    <property type="match status" value="2"/>
</dbReference>
<feature type="domain" description="PPM-type phosphatase" evidence="5">
    <location>
        <begin position="259"/>
        <end position="504"/>
    </location>
</feature>
<evidence type="ECO:0000313" key="6">
    <source>
        <dbReference type="EMBL" id="OGY13516.1"/>
    </source>
</evidence>
<dbReference type="Gene3D" id="3.60.40.10">
    <property type="entry name" value="PPM-type phosphatase domain"/>
    <property type="match status" value="1"/>
</dbReference>
<keyword evidence="3" id="KW-0904">Protein phosphatase</keyword>
<name>A0A1G1VE26_9BACT</name>
<comment type="caution">
    <text evidence="6">The sequence shown here is derived from an EMBL/GenBank/DDBJ whole genome shotgun (WGS) entry which is preliminary data.</text>
</comment>
<dbReference type="Pfam" id="PF00481">
    <property type="entry name" value="PP2C"/>
    <property type="match status" value="1"/>
</dbReference>
<dbReference type="SMART" id="SM00240">
    <property type="entry name" value="FHA"/>
    <property type="match status" value="2"/>
</dbReference>
<dbReference type="SUPFAM" id="SSF49879">
    <property type="entry name" value="SMAD/FHA domain"/>
    <property type="match status" value="2"/>
</dbReference>
<organism evidence="6 7">
    <name type="scientific">Candidatus Blackburnbacteria bacterium RIFCSPLOWO2_01_FULL_41_27</name>
    <dbReference type="NCBI Taxonomy" id="1797520"/>
    <lineage>
        <taxon>Bacteria</taxon>
        <taxon>Candidatus Blackburniibacteriota</taxon>
    </lineage>
</organism>
<protein>
    <recommendedName>
        <fullName evidence="8">FHA domain-containing protein</fullName>
    </recommendedName>
</protein>
<evidence type="ECO:0000313" key="7">
    <source>
        <dbReference type="Proteomes" id="UP000177685"/>
    </source>
</evidence>
<reference evidence="6 7" key="1">
    <citation type="journal article" date="2016" name="Nat. Commun.">
        <title>Thousands of microbial genomes shed light on interconnected biogeochemical processes in an aquifer system.</title>
        <authorList>
            <person name="Anantharaman K."/>
            <person name="Brown C.T."/>
            <person name="Hug L.A."/>
            <person name="Sharon I."/>
            <person name="Castelle C.J."/>
            <person name="Probst A.J."/>
            <person name="Thomas B.C."/>
            <person name="Singh A."/>
            <person name="Wilkins M.J."/>
            <person name="Karaoz U."/>
            <person name="Brodie E.L."/>
            <person name="Williams K.H."/>
            <person name="Hubbard S.S."/>
            <person name="Banfield J.F."/>
        </authorList>
    </citation>
    <scope>NUCLEOTIDE SEQUENCE [LARGE SCALE GENOMIC DNA]</scope>
</reference>
<dbReference type="CDD" id="cd00143">
    <property type="entry name" value="PP2Cc"/>
    <property type="match status" value="1"/>
</dbReference>
<evidence type="ECO:0000256" key="2">
    <source>
        <dbReference type="ARBA" id="ARBA00022801"/>
    </source>
</evidence>
<dbReference type="InterPro" id="IPR008984">
    <property type="entry name" value="SMAD_FHA_dom_sf"/>
</dbReference>
<dbReference type="InterPro" id="IPR015655">
    <property type="entry name" value="PP2C"/>
</dbReference>
<dbReference type="SUPFAM" id="SSF81606">
    <property type="entry name" value="PP2C-like"/>
    <property type="match status" value="1"/>
</dbReference>
<gene>
    <name evidence="6" type="ORF">A3A58_00385</name>
</gene>
<dbReference type="PROSITE" id="PS01032">
    <property type="entry name" value="PPM_1"/>
    <property type="match status" value="1"/>
</dbReference>
<feature type="domain" description="FHA" evidence="4">
    <location>
        <begin position="63"/>
        <end position="114"/>
    </location>
</feature>
<dbReference type="GO" id="GO:0004722">
    <property type="term" value="F:protein serine/threonine phosphatase activity"/>
    <property type="evidence" value="ECO:0007669"/>
    <property type="project" value="InterPro"/>
</dbReference>
<dbReference type="AlphaFoldDB" id="A0A1G1VE26"/>
<dbReference type="EMBL" id="MHCD01000032">
    <property type="protein sequence ID" value="OGY13516.1"/>
    <property type="molecule type" value="Genomic_DNA"/>
</dbReference>
<dbReference type="InterPro" id="IPR001932">
    <property type="entry name" value="PPM-type_phosphatase-like_dom"/>
</dbReference>
<evidence type="ECO:0008006" key="8">
    <source>
        <dbReference type="Google" id="ProtNLM"/>
    </source>
</evidence>
<dbReference type="Proteomes" id="UP000177685">
    <property type="component" value="Unassembled WGS sequence"/>
</dbReference>
<dbReference type="Gene3D" id="2.60.200.20">
    <property type="match status" value="2"/>
</dbReference>
<evidence type="ECO:0000259" key="4">
    <source>
        <dbReference type="PROSITE" id="PS50006"/>
    </source>
</evidence>
<dbReference type="InterPro" id="IPR036457">
    <property type="entry name" value="PPM-type-like_dom_sf"/>
</dbReference>
<dbReference type="SMART" id="SM00331">
    <property type="entry name" value="PP2C_SIG"/>
    <property type="match status" value="1"/>
</dbReference>
<feature type="domain" description="FHA" evidence="4">
    <location>
        <begin position="183"/>
        <end position="233"/>
    </location>
</feature>
<dbReference type="PROSITE" id="PS50006">
    <property type="entry name" value="FHA_DOMAIN"/>
    <property type="match status" value="2"/>
</dbReference>
<evidence type="ECO:0000256" key="1">
    <source>
        <dbReference type="ARBA" id="ARBA00022723"/>
    </source>
</evidence>